<dbReference type="InterPro" id="IPR003609">
    <property type="entry name" value="Pan_app"/>
</dbReference>
<organism evidence="2 3">
    <name type="scientific">Acropora cervicornis</name>
    <name type="common">Staghorn coral</name>
    <dbReference type="NCBI Taxonomy" id="6130"/>
    <lineage>
        <taxon>Eukaryota</taxon>
        <taxon>Metazoa</taxon>
        <taxon>Cnidaria</taxon>
        <taxon>Anthozoa</taxon>
        <taxon>Hexacorallia</taxon>
        <taxon>Scleractinia</taxon>
        <taxon>Astrocoeniina</taxon>
        <taxon>Acroporidae</taxon>
        <taxon>Acropora</taxon>
    </lineage>
</organism>
<comment type="caution">
    <text evidence="2">The sequence shown here is derived from an EMBL/GenBank/DDBJ whole genome shotgun (WGS) entry which is preliminary data.</text>
</comment>
<evidence type="ECO:0000259" key="1">
    <source>
        <dbReference type="Pfam" id="PF00024"/>
    </source>
</evidence>
<feature type="domain" description="Apple" evidence="1">
    <location>
        <begin position="20"/>
        <end position="81"/>
    </location>
</feature>
<proteinExistence type="predicted"/>
<protein>
    <recommendedName>
        <fullName evidence="1">Apple domain-containing protein</fullName>
    </recommendedName>
</protein>
<evidence type="ECO:0000313" key="2">
    <source>
        <dbReference type="EMBL" id="KAK2569258.1"/>
    </source>
</evidence>
<dbReference type="Proteomes" id="UP001249851">
    <property type="component" value="Unassembled WGS sequence"/>
</dbReference>
<dbReference type="EMBL" id="JARQWQ010000010">
    <property type="protein sequence ID" value="KAK2569258.1"/>
    <property type="molecule type" value="Genomic_DNA"/>
</dbReference>
<dbReference type="SUPFAM" id="SSF57414">
    <property type="entry name" value="Hairpin loop containing domain-like"/>
    <property type="match status" value="1"/>
</dbReference>
<dbReference type="AlphaFoldDB" id="A0AAD9QXU6"/>
<sequence>MNESNKDKVKSGTGLALNGHGYLTFSAKDFSQCFDDRCKEGEPVCQSLNYYSDTKSCDLNNGNRTAHASDTIKNPMTIYFESHNRVSRGSQATVAASSCQEIYLKENSAKDGFYLSHRASVISPFD</sequence>
<gene>
    <name evidence="2" type="ORF">P5673_006165</name>
</gene>
<dbReference type="Pfam" id="PF00024">
    <property type="entry name" value="PAN_1"/>
    <property type="match status" value="1"/>
</dbReference>
<keyword evidence="3" id="KW-1185">Reference proteome</keyword>
<accession>A0AAD9QXU6</accession>
<name>A0AAD9QXU6_ACRCE</name>
<dbReference type="Gene3D" id="3.50.4.10">
    <property type="entry name" value="Hepatocyte Growth Factor"/>
    <property type="match status" value="1"/>
</dbReference>
<reference evidence="2" key="1">
    <citation type="journal article" date="2023" name="G3 (Bethesda)">
        <title>Whole genome assembly and annotation of the endangered Caribbean coral Acropora cervicornis.</title>
        <authorList>
            <person name="Selwyn J.D."/>
            <person name="Vollmer S.V."/>
        </authorList>
    </citation>
    <scope>NUCLEOTIDE SEQUENCE</scope>
    <source>
        <strain evidence="2">K2</strain>
    </source>
</reference>
<evidence type="ECO:0000313" key="3">
    <source>
        <dbReference type="Proteomes" id="UP001249851"/>
    </source>
</evidence>
<reference evidence="2" key="2">
    <citation type="journal article" date="2023" name="Science">
        <title>Genomic signatures of disease resistance in endangered staghorn corals.</title>
        <authorList>
            <person name="Vollmer S.V."/>
            <person name="Selwyn J.D."/>
            <person name="Despard B.A."/>
            <person name="Roesel C.L."/>
        </authorList>
    </citation>
    <scope>NUCLEOTIDE SEQUENCE</scope>
    <source>
        <strain evidence="2">K2</strain>
    </source>
</reference>